<dbReference type="InterPro" id="IPR011990">
    <property type="entry name" value="TPR-like_helical_dom_sf"/>
</dbReference>
<reference evidence="2" key="1">
    <citation type="journal article" date="2020" name="Stud. Mycol.">
        <title>101 Dothideomycetes genomes: a test case for predicting lifestyles and emergence of pathogens.</title>
        <authorList>
            <person name="Haridas S."/>
            <person name="Albert R."/>
            <person name="Binder M."/>
            <person name="Bloem J."/>
            <person name="Labutti K."/>
            <person name="Salamov A."/>
            <person name="Andreopoulos B."/>
            <person name="Baker S."/>
            <person name="Barry K."/>
            <person name="Bills G."/>
            <person name="Bluhm B."/>
            <person name="Cannon C."/>
            <person name="Castanera R."/>
            <person name="Culley D."/>
            <person name="Daum C."/>
            <person name="Ezra D."/>
            <person name="Gonzalez J."/>
            <person name="Henrissat B."/>
            <person name="Kuo A."/>
            <person name="Liang C."/>
            <person name="Lipzen A."/>
            <person name="Lutzoni F."/>
            <person name="Magnuson J."/>
            <person name="Mondo S."/>
            <person name="Nolan M."/>
            <person name="Ohm R."/>
            <person name="Pangilinan J."/>
            <person name="Park H.-J."/>
            <person name="Ramirez L."/>
            <person name="Alfaro M."/>
            <person name="Sun H."/>
            <person name="Tritt A."/>
            <person name="Yoshinaga Y."/>
            <person name="Zwiers L.-H."/>
            <person name="Turgeon B."/>
            <person name="Goodwin S."/>
            <person name="Spatafora J."/>
            <person name="Crous P."/>
            <person name="Grigoriev I."/>
        </authorList>
    </citation>
    <scope>NUCLEOTIDE SEQUENCE</scope>
    <source>
        <strain evidence="2">CBS 122367</strain>
    </source>
</reference>
<evidence type="ECO:0000313" key="2">
    <source>
        <dbReference type="EMBL" id="KAF2679860.1"/>
    </source>
</evidence>
<dbReference type="SMART" id="SM00028">
    <property type="entry name" value="TPR"/>
    <property type="match status" value="5"/>
</dbReference>
<evidence type="ECO:0000313" key="3">
    <source>
        <dbReference type="Proteomes" id="UP000799291"/>
    </source>
</evidence>
<gene>
    <name evidence="2" type="ORF">K458DRAFT_374297</name>
</gene>
<accession>A0A6G1IPE4</accession>
<dbReference type="AlphaFoldDB" id="A0A6G1IPE4"/>
<dbReference type="InterPro" id="IPR019734">
    <property type="entry name" value="TPR_rpt"/>
</dbReference>
<dbReference type="EMBL" id="MU005600">
    <property type="protein sequence ID" value="KAF2679860.1"/>
    <property type="molecule type" value="Genomic_DNA"/>
</dbReference>
<evidence type="ECO:0000256" key="1">
    <source>
        <dbReference type="PROSITE-ProRule" id="PRU00339"/>
    </source>
</evidence>
<dbReference type="SUPFAM" id="SSF48452">
    <property type="entry name" value="TPR-like"/>
    <property type="match status" value="4"/>
</dbReference>
<dbReference type="PROSITE" id="PS50005">
    <property type="entry name" value="TPR"/>
    <property type="match status" value="1"/>
</dbReference>
<name>A0A6G1IPE4_9PLEO</name>
<feature type="repeat" description="TPR" evidence="1">
    <location>
        <begin position="319"/>
        <end position="352"/>
    </location>
</feature>
<proteinExistence type="predicted"/>
<dbReference type="PANTHER" id="PTHR46082:SF6">
    <property type="entry name" value="AAA+ ATPASE DOMAIN-CONTAINING PROTEIN-RELATED"/>
    <property type="match status" value="1"/>
</dbReference>
<sequence length="791" mass="89182">MVFQHLGEKHPDAAALLRLFSLFEPEAIPIFDNWYREEPRPVIPANVTPPKPGNILTVLARICCCCFSPSRRSVPLPIPLTNVDKGSSATLDIFKDTNRLNAAVAKLVDLNLARRLDKRVLWIHDLTRFTISQTIAEEDQTLWLLSALRSIYHAYPLRDNTLKERLTVDIYLPQAIKLVGRAQTTSINVWEYAPLMALCAQSMCKRGKYSQAIEWFNIILPEYQKNLGERHRRTASILHDMAVTHHQASDLDIAEATYHTAWQLRSEVCEEHSLETLETMNNLAACIERQGRLKEGEAIFAKTYEGLQQKLGLADVRTIAAAHNLALCYNNQGRVAEAERLYREALKVSEDTFGPEDPGTLKTLGNLAVTVDQSGRLFEAEALYSRALASYKKLLGYDDMLTLRVRSNVSGLYRQLGRFELAETTIREAINAVLTIFGPDHFHSAIALYDLGEVLQAKGSLDEAERYLTLSFERMGTNSAQHPLAIRIIDALGILYRELGDFPKSSEKTALAYERNKALLGEDDPFTLVSANSRAEYLHSERYYQQALELYNDCLRGFKKLLPAGHPHILMVLNNLGRLSWLMESSNPLVFFREAYDGFNTLVGPDNPCTLTVAMNIARSEFAAGHVNIAQESLSAIRNRFKAVLGNFHPLLSATDFHLGIVLASQNQVNATKAARDHFQDAADCFVKAFGVQHPNYIISVCMLIQMLRRLEEFDDAEAYQSVIDTQINFTEAHRFIALGKADLRYVDLTAIQPSAFDWTATISLPFGEHVRLRWGRKNVWREPEQAALDS</sequence>
<dbReference type="Gene3D" id="1.25.40.10">
    <property type="entry name" value="Tetratricopeptide repeat domain"/>
    <property type="match status" value="4"/>
</dbReference>
<keyword evidence="3" id="KW-1185">Reference proteome</keyword>
<dbReference type="Pfam" id="PF13424">
    <property type="entry name" value="TPR_12"/>
    <property type="match status" value="3"/>
</dbReference>
<dbReference type="PANTHER" id="PTHR46082">
    <property type="entry name" value="ATP/GTP-BINDING PROTEIN-RELATED"/>
    <property type="match status" value="1"/>
</dbReference>
<organism evidence="2 3">
    <name type="scientific">Lentithecium fluviatile CBS 122367</name>
    <dbReference type="NCBI Taxonomy" id="1168545"/>
    <lineage>
        <taxon>Eukaryota</taxon>
        <taxon>Fungi</taxon>
        <taxon>Dikarya</taxon>
        <taxon>Ascomycota</taxon>
        <taxon>Pezizomycotina</taxon>
        <taxon>Dothideomycetes</taxon>
        <taxon>Pleosporomycetidae</taxon>
        <taxon>Pleosporales</taxon>
        <taxon>Massarineae</taxon>
        <taxon>Lentitheciaceae</taxon>
        <taxon>Lentithecium</taxon>
    </lineage>
</organism>
<protein>
    <submittedName>
        <fullName evidence="2">TPR-like protein</fullName>
    </submittedName>
</protein>
<dbReference type="Proteomes" id="UP000799291">
    <property type="component" value="Unassembled WGS sequence"/>
</dbReference>
<dbReference type="OrthoDB" id="626167at2759"/>
<dbReference type="InterPro" id="IPR053137">
    <property type="entry name" value="NLR-like"/>
</dbReference>
<keyword evidence="1" id="KW-0802">TPR repeat</keyword>